<organism evidence="2 3">
    <name type="scientific">Sporothrix schenckii (strain ATCC 58251 / de Perez 2211183)</name>
    <name type="common">Rose-picker's disease fungus</name>
    <dbReference type="NCBI Taxonomy" id="1391915"/>
    <lineage>
        <taxon>Eukaryota</taxon>
        <taxon>Fungi</taxon>
        <taxon>Dikarya</taxon>
        <taxon>Ascomycota</taxon>
        <taxon>Pezizomycotina</taxon>
        <taxon>Sordariomycetes</taxon>
        <taxon>Sordariomycetidae</taxon>
        <taxon>Ophiostomatales</taxon>
        <taxon>Ophiostomataceae</taxon>
        <taxon>Sporothrix</taxon>
    </lineage>
</organism>
<reference evidence="3" key="1">
    <citation type="journal article" date="2014" name="Genome Announc.">
        <title>Genome sequence of the pathogenic fungus Sporothrix schenckii (ATCC 58251).</title>
        <authorList>
            <person name="Cuomo C.A."/>
            <person name="Rodriguez-Del Valle N."/>
            <person name="Perez-Sanchez L."/>
            <person name="Abouelleil A."/>
            <person name="Goldberg J."/>
            <person name="Young S."/>
            <person name="Zeng Q."/>
            <person name="Birren B.W."/>
        </authorList>
    </citation>
    <scope>NUCLEOTIDE SEQUENCE [LARGE SCALE GENOMIC DNA]</scope>
    <source>
        <strain evidence="3">ATCC 58251 / de Perez 2211183</strain>
    </source>
</reference>
<dbReference type="Gene3D" id="1.10.510.10">
    <property type="entry name" value="Transferase(Phosphotransferase) domain 1"/>
    <property type="match status" value="1"/>
</dbReference>
<proteinExistence type="predicted"/>
<gene>
    <name evidence="2" type="ORF">HMPREF1624_05618</name>
</gene>
<dbReference type="HOGENOM" id="CLU_1185692_0_0_1"/>
<dbReference type="eggNOG" id="ENOG502SJ0M">
    <property type="taxonomic scope" value="Eukaryota"/>
</dbReference>
<evidence type="ECO:0000313" key="2">
    <source>
        <dbReference type="EMBL" id="ERS97451.1"/>
    </source>
</evidence>
<evidence type="ECO:0000256" key="1">
    <source>
        <dbReference type="SAM" id="MobiDB-lite"/>
    </source>
</evidence>
<protein>
    <recommendedName>
        <fullName evidence="4">Aminoglycoside phosphotransferase domain-containing protein</fullName>
    </recommendedName>
</protein>
<dbReference type="AlphaFoldDB" id="U7PRA7"/>
<accession>U7PRA7</accession>
<sequence>MLGLRNGGALDRACQNVQLHPSIENGHHKLTPVQFCNRLRERLAHDMGEDCEALDKFSKFGAIGMLFRLTLRSHGYCVAAEGGTLEPVCLGIIDLVDVYRTSYGAHISHMLVISCGGERLFSKAAKPMPGSITSLVSSLWFRLRQLGVDHGDEREPNLLWNARERQLVCIDFEWAKIADRKQEEERRREQRWEWKRKHTAEMHRAGGGRHRWTTALASRSSLREGGHRRGRYRR</sequence>
<evidence type="ECO:0000313" key="3">
    <source>
        <dbReference type="Proteomes" id="UP000018087"/>
    </source>
</evidence>
<keyword evidence="3" id="KW-1185">Reference proteome</keyword>
<evidence type="ECO:0008006" key="4">
    <source>
        <dbReference type="Google" id="ProtNLM"/>
    </source>
</evidence>
<dbReference type="STRING" id="1391915.U7PRA7"/>
<feature type="region of interest" description="Disordered" evidence="1">
    <location>
        <begin position="198"/>
        <end position="234"/>
    </location>
</feature>
<dbReference type="EMBL" id="KI440847">
    <property type="protein sequence ID" value="ERS97451.1"/>
    <property type="molecule type" value="Genomic_DNA"/>
</dbReference>
<dbReference type="Proteomes" id="UP000018087">
    <property type="component" value="Unassembled WGS sequence"/>
</dbReference>
<name>U7PRA7_SPOS1</name>
<dbReference type="OrthoDB" id="4922377at2759"/>